<accession>A0A5N6P6L9</accession>
<evidence type="ECO:0000313" key="3">
    <source>
        <dbReference type="Proteomes" id="UP000326396"/>
    </source>
</evidence>
<keyword evidence="3" id="KW-1185">Reference proteome</keyword>
<evidence type="ECO:0000313" key="2">
    <source>
        <dbReference type="EMBL" id="KAD5960895.1"/>
    </source>
</evidence>
<dbReference type="EMBL" id="SZYD01000006">
    <property type="protein sequence ID" value="KAD5960895.1"/>
    <property type="molecule type" value="Genomic_DNA"/>
</dbReference>
<dbReference type="AlphaFoldDB" id="A0A5N6P6L9"/>
<feature type="region of interest" description="Disordered" evidence="1">
    <location>
        <begin position="79"/>
        <end position="98"/>
    </location>
</feature>
<dbReference type="Proteomes" id="UP000326396">
    <property type="component" value="Linkage Group LG14"/>
</dbReference>
<organism evidence="2 3">
    <name type="scientific">Mikania micrantha</name>
    <name type="common">bitter vine</name>
    <dbReference type="NCBI Taxonomy" id="192012"/>
    <lineage>
        <taxon>Eukaryota</taxon>
        <taxon>Viridiplantae</taxon>
        <taxon>Streptophyta</taxon>
        <taxon>Embryophyta</taxon>
        <taxon>Tracheophyta</taxon>
        <taxon>Spermatophyta</taxon>
        <taxon>Magnoliopsida</taxon>
        <taxon>eudicotyledons</taxon>
        <taxon>Gunneridae</taxon>
        <taxon>Pentapetalae</taxon>
        <taxon>asterids</taxon>
        <taxon>campanulids</taxon>
        <taxon>Asterales</taxon>
        <taxon>Asteraceae</taxon>
        <taxon>Asteroideae</taxon>
        <taxon>Heliantheae alliance</taxon>
        <taxon>Eupatorieae</taxon>
        <taxon>Mikania</taxon>
    </lineage>
</organism>
<proteinExistence type="predicted"/>
<name>A0A5N6P6L9_9ASTR</name>
<gene>
    <name evidence="2" type="ORF">E3N88_12367</name>
</gene>
<protein>
    <submittedName>
        <fullName evidence="2">Uncharacterized protein</fullName>
    </submittedName>
</protein>
<evidence type="ECO:0000256" key="1">
    <source>
        <dbReference type="SAM" id="MobiDB-lite"/>
    </source>
</evidence>
<reference evidence="2 3" key="1">
    <citation type="submission" date="2019-05" db="EMBL/GenBank/DDBJ databases">
        <title>Mikania micrantha, genome provides insights into the molecular mechanism of rapid growth.</title>
        <authorList>
            <person name="Liu B."/>
        </authorList>
    </citation>
    <scope>NUCLEOTIDE SEQUENCE [LARGE SCALE GENOMIC DNA]</scope>
    <source>
        <strain evidence="2">NLD-2019</strain>
        <tissue evidence="2">Leaf</tissue>
    </source>
</reference>
<sequence length="152" mass="17558">MRISIFFLSEFSNNDKNHQMIRSMKLSDVGRPIRNQDDFWLILHSRRRHQSKKWSLNEKNLHLPFHSLHQKSHVRRIHVSPATPSGPTHPSGERLPSANHQLFDCTTIETDARLLLDYTTIAHRSTAPPIGFCLPSDHRPSLDAQSTDDEHV</sequence>
<comment type="caution">
    <text evidence="2">The sequence shown here is derived from an EMBL/GenBank/DDBJ whole genome shotgun (WGS) entry which is preliminary data.</text>
</comment>
<feature type="region of interest" description="Disordered" evidence="1">
    <location>
        <begin position="132"/>
        <end position="152"/>
    </location>
</feature>